<dbReference type="InterPro" id="IPR056782">
    <property type="entry name" value="HAD_PNKP"/>
</dbReference>
<dbReference type="Pfam" id="PF25109">
    <property type="entry name" value="HAD_PNKP"/>
    <property type="match status" value="1"/>
</dbReference>
<evidence type="ECO:0000313" key="2">
    <source>
        <dbReference type="EMBL" id="KKL53782.1"/>
    </source>
</evidence>
<protein>
    <recommendedName>
        <fullName evidence="1">Polynucleotide kinase PNKP phosphatase domain-containing protein</fullName>
    </recommendedName>
</protein>
<dbReference type="InterPro" id="IPR023214">
    <property type="entry name" value="HAD_sf"/>
</dbReference>
<gene>
    <name evidence="2" type="ORF">LCGC14_2271960</name>
</gene>
<proteinExistence type="predicted"/>
<evidence type="ECO:0000259" key="1">
    <source>
        <dbReference type="Pfam" id="PF25109"/>
    </source>
</evidence>
<organism evidence="2">
    <name type="scientific">marine sediment metagenome</name>
    <dbReference type="NCBI Taxonomy" id="412755"/>
    <lineage>
        <taxon>unclassified sequences</taxon>
        <taxon>metagenomes</taxon>
        <taxon>ecological metagenomes</taxon>
    </lineage>
</organism>
<feature type="non-terminal residue" evidence="2">
    <location>
        <position position="1"/>
    </location>
</feature>
<dbReference type="InterPro" id="IPR036412">
    <property type="entry name" value="HAD-like_sf"/>
</dbReference>
<dbReference type="EMBL" id="LAZR01031429">
    <property type="protein sequence ID" value="KKL53782.1"/>
    <property type="molecule type" value="Genomic_DNA"/>
</dbReference>
<feature type="domain" description="Polynucleotide kinase PNKP phosphatase" evidence="1">
    <location>
        <begin position="50"/>
        <end position="127"/>
    </location>
</feature>
<sequence>MENLSKEIDLKELFERDANRKNKVERFVILGLAIRHDMIGHRNFGDGTKKWIVCDIDGTIADLKHRLHFVKNKEEKNWKEFFNHMSEDSVIEKVRDDIIKYKEEGYPIIFVSGRPDSHRKETKEWLNK</sequence>
<dbReference type="Gene3D" id="3.40.50.1000">
    <property type="entry name" value="HAD superfamily/HAD-like"/>
    <property type="match status" value="1"/>
</dbReference>
<accession>A0A0F9FRX4</accession>
<comment type="caution">
    <text evidence="2">The sequence shown here is derived from an EMBL/GenBank/DDBJ whole genome shotgun (WGS) entry which is preliminary data.</text>
</comment>
<dbReference type="AlphaFoldDB" id="A0A0F9FRX4"/>
<name>A0A0F9FRX4_9ZZZZ</name>
<dbReference type="SUPFAM" id="SSF56784">
    <property type="entry name" value="HAD-like"/>
    <property type="match status" value="1"/>
</dbReference>
<reference evidence="2" key="1">
    <citation type="journal article" date="2015" name="Nature">
        <title>Complex archaea that bridge the gap between prokaryotes and eukaryotes.</title>
        <authorList>
            <person name="Spang A."/>
            <person name="Saw J.H."/>
            <person name="Jorgensen S.L."/>
            <person name="Zaremba-Niedzwiedzka K."/>
            <person name="Martijn J."/>
            <person name="Lind A.E."/>
            <person name="van Eijk R."/>
            <person name="Schleper C."/>
            <person name="Guy L."/>
            <person name="Ettema T.J."/>
        </authorList>
    </citation>
    <scope>NUCLEOTIDE SEQUENCE</scope>
</reference>